<accession>A0A1T4NFJ7</accession>
<dbReference type="AlphaFoldDB" id="A0A1T4NFJ7"/>
<dbReference type="Proteomes" id="UP000190888">
    <property type="component" value="Unassembled WGS sequence"/>
</dbReference>
<organism evidence="1 2">
    <name type="scientific">Sediminibacterium ginsengisoli</name>
    <dbReference type="NCBI Taxonomy" id="413434"/>
    <lineage>
        <taxon>Bacteria</taxon>
        <taxon>Pseudomonadati</taxon>
        <taxon>Bacteroidota</taxon>
        <taxon>Chitinophagia</taxon>
        <taxon>Chitinophagales</taxon>
        <taxon>Chitinophagaceae</taxon>
        <taxon>Sediminibacterium</taxon>
    </lineage>
</organism>
<name>A0A1T4NFJ7_9BACT</name>
<dbReference type="EMBL" id="FUWH01000004">
    <property type="protein sequence ID" value="SJZ77826.1"/>
    <property type="molecule type" value="Genomic_DNA"/>
</dbReference>
<protein>
    <submittedName>
        <fullName evidence="1">Uncharacterized protein</fullName>
    </submittedName>
</protein>
<reference evidence="1 2" key="1">
    <citation type="submission" date="2017-02" db="EMBL/GenBank/DDBJ databases">
        <authorList>
            <person name="Peterson S.W."/>
        </authorList>
    </citation>
    <scope>NUCLEOTIDE SEQUENCE [LARGE SCALE GENOMIC DNA]</scope>
    <source>
        <strain evidence="1 2">DSM 22335</strain>
    </source>
</reference>
<dbReference type="STRING" id="413434.SAMN04488132_104228"/>
<sequence length="78" mass="8769">MISTEDRQFAHELANALNDKHSMANYMRFVRDVPRDVLTTARDRALGVRDEDVLVSRGAIFTGIINEYLNDIHAGAGH</sequence>
<evidence type="ECO:0000313" key="2">
    <source>
        <dbReference type="Proteomes" id="UP000190888"/>
    </source>
</evidence>
<evidence type="ECO:0000313" key="1">
    <source>
        <dbReference type="EMBL" id="SJZ77826.1"/>
    </source>
</evidence>
<gene>
    <name evidence="1" type="ORF">SAMN04488132_104228</name>
</gene>
<keyword evidence="2" id="KW-1185">Reference proteome</keyword>
<proteinExistence type="predicted"/>